<feature type="binding site" evidence="1">
    <location>
        <position position="195"/>
    </location>
    <ligand>
        <name>S-adenosyl-L-methionine</name>
        <dbReference type="ChEBI" id="CHEBI:59789"/>
    </ligand>
</feature>
<organism evidence="2 3">
    <name type="scientific">Myxozyma melibiosi</name>
    <dbReference type="NCBI Taxonomy" id="54550"/>
    <lineage>
        <taxon>Eukaryota</taxon>
        <taxon>Fungi</taxon>
        <taxon>Dikarya</taxon>
        <taxon>Ascomycota</taxon>
        <taxon>Saccharomycotina</taxon>
        <taxon>Lipomycetes</taxon>
        <taxon>Lipomycetales</taxon>
        <taxon>Lipomycetaceae</taxon>
        <taxon>Myxozyma</taxon>
    </lineage>
</organism>
<comment type="similarity">
    <text evidence="1">Belongs to the class I-like SAM-binding methyltransferase superfamily. METTL21 family. EFM6 subfamily.</text>
</comment>
<keyword evidence="1" id="KW-0949">S-adenosyl-L-methionine</keyword>
<protein>
    <recommendedName>
        <fullName evidence="1">Protein-lysine N-methyltransferase EFM6</fullName>
        <ecNumber evidence="1">2.1.1.-</ecNumber>
    </recommendedName>
    <alternativeName>
        <fullName evidence="1">Elongation factor methyltransferase 6</fullName>
    </alternativeName>
</protein>
<evidence type="ECO:0000313" key="3">
    <source>
        <dbReference type="Proteomes" id="UP001498771"/>
    </source>
</evidence>
<keyword evidence="1" id="KW-0808">Transferase</keyword>
<feature type="binding site" evidence="1">
    <location>
        <position position="212"/>
    </location>
    <ligand>
        <name>S-adenosyl-L-methionine</name>
        <dbReference type="ChEBI" id="CHEBI:59789"/>
    </ligand>
</feature>
<sequence>MSTEMLNSDSSASLPELVSSDAVATPNEDELTEDPFLQMLAETADLVPALNHTTKFAGKEYATSASGVMEAEFSGVPVKIAIDGGASGCGGKVWPAGELLSRYVIDAKDDESSLAHGPVWEQSRERKVQIVELGSGTGLVGLALANAYKTKFGKTESDAGLDIVISDQINMMDLMTENIKLNNQEDIVTADVIDWGKPLDEKYVNVSVVLAADCVYFEPAFPLLEKTLLDLAGENTLMLMAYKKRRKADNKFFMSIKKSFKIIEIKNYGDYYQEFSRDSVVIYQLVRKQPPR</sequence>
<name>A0ABR1F7H1_9ASCO</name>
<dbReference type="GO" id="GO:0032259">
    <property type="term" value="P:methylation"/>
    <property type="evidence" value="ECO:0007669"/>
    <property type="project" value="UniProtKB-KW"/>
</dbReference>
<dbReference type="HAMAP" id="MF_03198">
    <property type="entry name" value="Methyltr_EFM6"/>
    <property type="match status" value="1"/>
</dbReference>
<dbReference type="PANTHER" id="PTHR14614">
    <property type="entry name" value="HEPATOCELLULAR CARCINOMA-ASSOCIATED ANTIGEN"/>
    <property type="match status" value="1"/>
</dbReference>
<dbReference type="Proteomes" id="UP001498771">
    <property type="component" value="Unassembled WGS sequence"/>
</dbReference>
<dbReference type="SUPFAM" id="SSF53335">
    <property type="entry name" value="S-adenosyl-L-methionine-dependent methyltransferases"/>
    <property type="match status" value="1"/>
</dbReference>
<keyword evidence="3" id="KW-1185">Reference proteome</keyword>
<keyword evidence="1 2" id="KW-0489">Methyltransferase</keyword>
<comment type="subcellular location">
    <subcellularLocation>
        <location evidence="1">Cytoplasm</location>
    </subcellularLocation>
</comment>
<dbReference type="PANTHER" id="PTHR14614:SF152">
    <property type="entry name" value="PROTEIN-LYSINE N-METHYLTRANSFERASE EFM6"/>
    <property type="match status" value="1"/>
</dbReference>
<dbReference type="GO" id="GO:0008168">
    <property type="term" value="F:methyltransferase activity"/>
    <property type="evidence" value="ECO:0007669"/>
    <property type="project" value="UniProtKB-KW"/>
</dbReference>
<dbReference type="InterPro" id="IPR033684">
    <property type="entry name" value="EFM6"/>
</dbReference>
<feature type="binding site" evidence="1">
    <location>
        <position position="94"/>
    </location>
    <ligand>
        <name>S-adenosyl-L-methionine</name>
        <dbReference type="ChEBI" id="CHEBI:59789"/>
    </ligand>
</feature>
<dbReference type="GeneID" id="90037910"/>
<dbReference type="InterPro" id="IPR019410">
    <property type="entry name" value="Methyltransf_16"/>
</dbReference>
<accession>A0ABR1F7H1</accession>
<feature type="binding site" evidence="1">
    <location>
        <begin position="134"/>
        <end position="136"/>
    </location>
    <ligand>
        <name>S-adenosyl-L-methionine</name>
        <dbReference type="ChEBI" id="CHEBI:59789"/>
    </ligand>
</feature>
<feature type="binding site" evidence="1">
    <location>
        <position position="167"/>
    </location>
    <ligand>
        <name>S-adenosyl-L-methionine</name>
        <dbReference type="ChEBI" id="CHEBI:59789"/>
    </ligand>
</feature>
<evidence type="ECO:0000256" key="1">
    <source>
        <dbReference type="HAMAP-Rule" id="MF_03198"/>
    </source>
</evidence>
<dbReference type="EC" id="2.1.1.-" evidence="1"/>
<dbReference type="Pfam" id="PF10294">
    <property type="entry name" value="Methyltransf_16"/>
    <property type="match status" value="1"/>
</dbReference>
<proteinExistence type="inferred from homology"/>
<comment type="caution">
    <text evidence="2">The sequence shown here is derived from an EMBL/GenBank/DDBJ whole genome shotgun (WGS) entry which is preliminary data.</text>
</comment>
<gene>
    <name evidence="1" type="primary">EFM6</name>
    <name evidence="2" type="ORF">BZA70DRAFT_277064</name>
</gene>
<dbReference type="RefSeq" id="XP_064768827.1">
    <property type="nucleotide sequence ID" value="XM_064912398.1"/>
</dbReference>
<dbReference type="EMBL" id="JBBJBU010000004">
    <property type="protein sequence ID" value="KAK7205794.1"/>
    <property type="molecule type" value="Genomic_DNA"/>
</dbReference>
<dbReference type="InterPro" id="IPR029063">
    <property type="entry name" value="SAM-dependent_MTases_sf"/>
</dbReference>
<dbReference type="Gene3D" id="3.40.50.150">
    <property type="entry name" value="Vaccinia Virus protein VP39"/>
    <property type="match status" value="1"/>
</dbReference>
<comment type="function">
    <text evidence="1">S-adenosyl-L-methionine-dependent protein-lysine N-methyltransferase that methylates elongation factor 1-alpha.</text>
</comment>
<reference evidence="2 3" key="1">
    <citation type="submission" date="2024-03" db="EMBL/GenBank/DDBJ databases">
        <title>Genome-scale model development and genomic sequencing of the oleaginous clade Lipomyces.</title>
        <authorList>
            <consortium name="Lawrence Berkeley National Laboratory"/>
            <person name="Czajka J.J."/>
            <person name="Han Y."/>
            <person name="Kim J."/>
            <person name="Mondo S.J."/>
            <person name="Hofstad B.A."/>
            <person name="Robles A."/>
            <person name="Haridas S."/>
            <person name="Riley R."/>
            <person name="LaButti K."/>
            <person name="Pangilinan J."/>
            <person name="Andreopoulos W."/>
            <person name="Lipzen A."/>
            <person name="Yan J."/>
            <person name="Wang M."/>
            <person name="Ng V."/>
            <person name="Grigoriev I.V."/>
            <person name="Spatafora J.W."/>
            <person name="Magnuson J.K."/>
            <person name="Baker S.E."/>
            <person name="Pomraning K.R."/>
        </authorList>
    </citation>
    <scope>NUCLEOTIDE SEQUENCE [LARGE SCALE GENOMIC DNA]</scope>
    <source>
        <strain evidence="2 3">Phaff 52-87</strain>
    </source>
</reference>
<keyword evidence="1" id="KW-0963">Cytoplasm</keyword>
<evidence type="ECO:0000313" key="2">
    <source>
        <dbReference type="EMBL" id="KAK7205794.1"/>
    </source>
</evidence>